<evidence type="ECO:0000256" key="12">
    <source>
        <dbReference type="SAM" id="MobiDB-lite"/>
    </source>
</evidence>
<evidence type="ECO:0000256" key="8">
    <source>
        <dbReference type="ARBA" id="ARBA00022786"/>
    </source>
</evidence>
<dbReference type="InterPro" id="IPR001841">
    <property type="entry name" value="Znf_RING"/>
</dbReference>
<dbReference type="GO" id="GO:0008270">
    <property type="term" value="F:zinc ion binding"/>
    <property type="evidence" value="ECO:0007669"/>
    <property type="project" value="UniProtKB-KW"/>
</dbReference>
<dbReference type="Pfam" id="PF24921">
    <property type="entry name" value="RING_XB3-XBAT31"/>
    <property type="match status" value="1"/>
</dbReference>
<dbReference type="EC" id="2.3.2.27" evidence="3"/>
<comment type="pathway">
    <text evidence="2">Protein modification; protein ubiquitination.</text>
</comment>
<protein>
    <recommendedName>
        <fullName evidence="3">RING-type E3 ubiquitin transferase</fullName>
        <ecNumber evidence="3">2.3.2.27</ecNumber>
    </recommendedName>
</protein>
<dbReference type="STRING" id="3635.A0A1U8M5H4"/>
<evidence type="ECO:0000256" key="2">
    <source>
        <dbReference type="ARBA" id="ARBA00004906"/>
    </source>
</evidence>
<feature type="chain" id="PRO_5010665920" description="RING-type E3 ubiquitin transferase" evidence="13">
    <location>
        <begin position="22"/>
        <end position="151"/>
    </location>
</feature>
<feature type="domain" description="RING-type" evidence="14">
    <location>
        <begin position="27"/>
        <end position="76"/>
    </location>
</feature>
<dbReference type="PROSITE" id="PS50089">
    <property type="entry name" value="ZF_RING_2"/>
    <property type="match status" value="1"/>
</dbReference>
<keyword evidence="13" id="KW-0732">Signal</keyword>
<dbReference type="Proteomes" id="UP000818029">
    <property type="component" value="Chromosome A13"/>
</dbReference>
<keyword evidence="4" id="KW-0808">Transferase</keyword>
<evidence type="ECO:0000313" key="17">
    <source>
        <dbReference type="RefSeq" id="XP_016720910.1"/>
    </source>
</evidence>
<name>A0A1U8M5H4_GOSHI</name>
<evidence type="ECO:0000256" key="3">
    <source>
        <dbReference type="ARBA" id="ARBA00012483"/>
    </source>
</evidence>
<evidence type="ECO:0000256" key="6">
    <source>
        <dbReference type="ARBA" id="ARBA00022737"/>
    </source>
</evidence>
<evidence type="ECO:0000256" key="5">
    <source>
        <dbReference type="ARBA" id="ARBA00022723"/>
    </source>
</evidence>
<dbReference type="AlphaFoldDB" id="A0A1U8M5H4"/>
<sequence length="151" mass="16950">MRTYPVIQWCSYLCINWSIWASDTDVCCICFKQLCTIKVQYCGHQICAQCTVALCCHNKPNPITASLTTLVCPFCRCTIVRLMVAKMKCYDDTNCSTGEDSTSKPRKSKKPRNFSEGICSFKSLSAIGSFSKIGGRSSRRIAAENEWIDKT</sequence>
<evidence type="ECO:0000256" key="4">
    <source>
        <dbReference type="ARBA" id="ARBA00022679"/>
    </source>
</evidence>
<feature type="signal peptide" evidence="13">
    <location>
        <begin position="1"/>
        <end position="21"/>
    </location>
</feature>
<evidence type="ECO:0000313" key="15">
    <source>
        <dbReference type="Proteomes" id="UP000818029"/>
    </source>
</evidence>
<dbReference type="PaxDb" id="3635-A0A1U8M5H4"/>
<dbReference type="RefSeq" id="XP_016720910.1">
    <property type="nucleotide sequence ID" value="XM_016865421.1"/>
</dbReference>
<evidence type="ECO:0000256" key="11">
    <source>
        <dbReference type="PROSITE-ProRule" id="PRU00175"/>
    </source>
</evidence>
<dbReference type="GeneID" id="107933253"/>
<dbReference type="KEGG" id="ghi:107933253"/>
<evidence type="ECO:0000256" key="9">
    <source>
        <dbReference type="ARBA" id="ARBA00022833"/>
    </source>
</evidence>
<keyword evidence="8" id="KW-0833">Ubl conjugation pathway</keyword>
<keyword evidence="5" id="KW-0479">Metal-binding</keyword>
<keyword evidence="15" id="KW-1185">Reference proteome</keyword>
<evidence type="ECO:0000313" key="16">
    <source>
        <dbReference type="RefSeq" id="XP_016720909.1"/>
    </source>
</evidence>
<comment type="catalytic activity">
    <reaction evidence="1">
        <text>S-ubiquitinyl-[E2 ubiquitin-conjugating enzyme]-L-cysteine + [acceptor protein]-L-lysine = [E2 ubiquitin-conjugating enzyme]-L-cysteine + N(6)-ubiquitinyl-[acceptor protein]-L-lysine.</text>
        <dbReference type="EC" id="2.3.2.27"/>
    </reaction>
</comment>
<proteinExistence type="predicted"/>
<dbReference type="InterPro" id="IPR056760">
    <property type="entry name" value="RING_XB3-like"/>
</dbReference>
<keyword evidence="7 11" id="KW-0863">Zinc-finger</keyword>
<reference evidence="15" key="1">
    <citation type="journal article" date="2020" name="Nat. Genet.">
        <title>Genomic diversifications of five Gossypium allopolyploid species and their impact on cotton improvement.</title>
        <authorList>
            <person name="Chen Z.J."/>
            <person name="Sreedasyam A."/>
            <person name="Ando A."/>
            <person name="Song Q."/>
            <person name="De Santiago L.M."/>
            <person name="Hulse-Kemp A.M."/>
            <person name="Ding M."/>
            <person name="Ye W."/>
            <person name="Kirkbride R.C."/>
            <person name="Jenkins J."/>
            <person name="Plott C."/>
            <person name="Lovell J."/>
            <person name="Lin Y.M."/>
            <person name="Vaughn R."/>
            <person name="Liu B."/>
            <person name="Simpson S."/>
            <person name="Scheffler B.E."/>
            <person name="Wen L."/>
            <person name="Saski C.A."/>
            <person name="Grover C.E."/>
            <person name="Hu G."/>
            <person name="Conover J.L."/>
            <person name="Carlson J.W."/>
            <person name="Shu S."/>
            <person name="Boston L.B."/>
            <person name="Williams M."/>
            <person name="Peterson D.G."/>
            <person name="McGee K."/>
            <person name="Jones D.C."/>
            <person name="Wendel J.F."/>
            <person name="Stelly D.M."/>
            <person name="Grimwood J."/>
            <person name="Schmutz J."/>
        </authorList>
    </citation>
    <scope>NUCLEOTIDE SEQUENCE [LARGE SCALE GENOMIC DNA]</scope>
    <source>
        <strain evidence="15">cv. TM-1</strain>
    </source>
</reference>
<evidence type="ECO:0000256" key="10">
    <source>
        <dbReference type="ARBA" id="ARBA00023043"/>
    </source>
</evidence>
<gene>
    <name evidence="16 17" type="primary">LOC107933253</name>
</gene>
<evidence type="ECO:0000256" key="13">
    <source>
        <dbReference type="SAM" id="SignalP"/>
    </source>
</evidence>
<evidence type="ECO:0000256" key="1">
    <source>
        <dbReference type="ARBA" id="ARBA00000900"/>
    </source>
</evidence>
<keyword evidence="6" id="KW-0677">Repeat</keyword>
<dbReference type="RefSeq" id="XP_016720909.1">
    <property type="nucleotide sequence ID" value="XM_016865420.1"/>
</dbReference>
<keyword evidence="9" id="KW-0862">Zinc</keyword>
<reference evidence="16 17" key="2">
    <citation type="submission" date="2025-04" db="UniProtKB">
        <authorList>
            <consortium name="RefSeq"/>
        </authorList>
    </citation>
    <scope>IDENTIFICATION</scope>
    <source>
        <tissue evidence="16 17">Leaf</tissue>
    </source>
</reference>
<feature type="region of interest" description="Disordered" evidence="12">
    <location>
        <begin position="93"/>
        <end position="114"/>
    </location>
</feature>
<evidence type="ECO:0000256" key="7">
    <source>
        <dbReference type="ARBA" id="ARBA00022771"/>
    </source>
</evidence>
<accession>A0A1U8M5H4</accession>
<keyword evidence="10" id="KW-0040">ANK repeat</keyword>
<organism evidence="15 16">
    <name type="scientific">Gossypium hirsutum</name>
    <name type="common">Upland cotton</name>
    <name type="synonym">Gossypium mexicanum</name>
    <dbReference type="NCBI Taxonomy" id="3635"/>
    <lineage>
        <taxon>Eukaryota</taxon>
        <taxon>Viridiplantae</taxon>
        <taxon>Streptophyta</taxon>
        <taxon>Embryophyta</taxon>
        <taxon>Tracheophyta</taxon>
        <taxon>Spermatophyta</taxon>
        <taxon>Magnoliopsida</taxon>
        <taxon>eudicotyledons</taxon>
        <taxon>Gunneridae</taxon>
        <taxon>Pentapetalae</taxon>
        <taxon>rosids</taxon>
        <taxon>malvids</taxon>
        <taxon>Malvales</taxon>
        <taxon>Malvaceae</taxon>
        <taxon>Malvoideae</taxon>
        <taxon>Gossypium</taxon>
    </lineage>
</organism>
<evidence type="ECO:0000259" key="14">
    <source>
        <dbReference type="PROSITE" id="PS50089"/>
    </source>
</evidence>
<dbReference type="GO" id="GO:0061630">
    <property type="term" value="F:ubiquitin protein ligase activity"/>
    <property type="evidence" value="ECO:0007669"/>
    <property type="project" value="UniProtKB-EC"/>
</dbReference>